<keyword evidence="2" id="KW-1185">Reference proteome</keyword>
<organism evidence="1 2">
    <name type="scientific">Arcticibacter svalbardensis MN12-7</name>
    <dbReference type="NCBI Taxonomy" id="1150600"/>
    <lineage>
        <taxon>Bacteria</taxon>
        <taxon>Pseudomonadati</taxon>
        <taxon>Bacteroidota</taxon>
        <taxon>Sphingobacteriia</taxon>
        <taxon>Sphingobacteriales</taxon>
        <taxon>Sphingobacteriaceae</taxon>
        <taxon>Arcticibacter</taxon>
    </lineage>
</organism>
<proteinExistence type="predicted"/>
<accession>R9GMP6</accession>
<dbReference type="EMBL" id="AQPN01000136">
    <property type="protein sequence ID" value="EOR93003.1"/>
    <property type="molecule type" value="Genomic_DNA"/>
</dbReference>
<reference evidence="1 2" key="1">
    <citation type="journal article" date="2013" name="Genome Announc.">
        <title>Draft Genome Sequence of Arcticibacter svalbardensis Strain MN12-7T, a Member of the Family Sphingobacteriaceae Isolated from an Arctic Soil Sample.</title>
        <authorList>
            <person name="Shivaji S."/>
            <person name="Ara S."/>
            <person name="Prasad S."/>
            <person name="Manasa B.P."/>
            <person name="Begum Z."/>
            <person name="Singh A."/>
            <person name="Kumar Pinnaka A."/>
        </authorList>
    </citation>
    <scope>NUCLEOTIDE SEQUENCE [LARGE SCALE GENOMIC DNA]</scope>
    <source>
        <strain evidence="1 2">MN12-7</strain>
    </source>
</reference>
<dbReference type="AlphaFoldDB" id="R9GMP6"/>
<dbReference type="Proteomes" id="UP000014174">
    <property type="component" value="Unassembled WGS sequence"/>
</dbReference>
<dbReference type="STRING" id="1150600.ADIARSV_3803"/>
<evidence type="ECO:0000313" key="2">
    <source>
        <dbReference type="Proteomes" id="UP000014174"/>
    </source>
</evidence>
<evidence type="ECO:0000313" key="1">
    <source>
        <dbReference type="EMBL" id="EOR93003.1"/>
    </source>
</evidence>
<name>R9GMP6_9SPHI</name>
<dbReference type="eggNOG" id="ENOG502ZADX">
    <property type="taxonomic scope" value="Bacteria"/>
</dbReference>
<gene>
    <name evidence="1" type="ORF">ADIARSV_3803</name>
</gene>
<dbReference type="PATRIC" id="fig|1150600.3.peg.3770"/>
<comment type="caution">
    <text evidence="1">The sequence shown here is derived from an EMBL/GenBank/DDBJ whole genome shotgun (WGS) entry which is preliminary data.</text>
</comment>
<sequence length="77" mass="8845">MDHVFTVIDEKGVPVLRVSGEIYGCIFNKVEYLNYHLKAKVKWGSKKLVPRTDKLKDSGILYHSIGKQGDEYWRSGC</sequence>
<protein>
    <submittedName>
        <fullName evidence="1">Uncharacterized protein</fullName>
    </submittedName>
</protein>
<dbReference type="Gene3D" id="2.60.120.560">
    <property type="entry name" value="Exo-inulinase, domain 1"/>
    <property type="match status" value="1"/>
</dbReference>